<name>A0AAP3GVR4_9LACO</name>
<keyword evidence="6" id="KW-1185">Reference proteome</keyword>
<evidence type="ECO:0000313" key="6">
    <source>
        <dbReference type="Proteomes" id="UP001211420"/>
    </source>
</evidence>
<proteinExistence type="inferred from homology"/>
<dbReference type="Proteomes" id="UP001211566">
    <property type="component" value="Unassembled WGS sequence"/>
</dbReference>
<dbReference type="AlphaFoldDB" id="A0AAP3GVR4"/>
<organism evidence="4 7">
    <name type="scientific">Lactobacillus mulieris</name>
    <dbReference type="NCBI Taxonomy" id="2508708"/>
    <lineage>
        <taxon>Bacteria</taxon>
        <taxon>Bacillati</taxon>
        <taxon>Bacillota</taxon>
        <taxon>Bacilli</taxon>
        <taxon>Lactobacillales</taxon>
        <taxon>Lactobacillaceae</taxon>
        <taxon>Lactobacillus</taxon>
    </lineage>
</organism>
<evidence type="ECO:0000313" key="7">
    <source>
        <dbReference type="Proteomes" id="UP001213015"/>
    </source>
</evidence>
<evidence type="ECO:0000259" key="2">
    <source>
        <dbReference type="Pfam" id="PF02481"/>
    </source>
</evidence>
<dbReference type="Proteomes" id="UP001213015">
    <property type="component" value="Unassembled WGS sequence"/>
</dbReference>
<feature type="domain" description="Smf/DprA SLOG" evidence="2">
    <location>
        <begin position="71"/>
        <end position="278"/>
    </location>
</feature>
<dbReference type="EMBL" id="JAKHLF010000002">
    <property type="protein sequence ID" value="MCZ3844390.1"/>
    <property type="molecule type" value="Genomic_DNA"/>
</dbReference>
<dbReference type="EMBL" id="JAKHPW010000001">
    <property type="protein sequence ID" value="MCZ3621601.1"/>
    <property type="molecule type" value="Genomic_DNA"/>
</dbReference>
<dbReference type="PANTHER" id="PTHR43022:SF1">
    <property type="entry name" value="PROTEIN SMF"/>
    <property type="match status" value="1"/>
</dbReference>
<comment type="caution">
    <text evidence="4">The sequence shown here is derived from an EMBL/GenBank/DDBJ whole genome shotgun (WGS) entry which is preliminary data.</text>
</comment>
<dbReference type="Gene3D" id="3.40.50.450">
    <property type="match status" value="1"/>
</dbReference>
<dbReference type="RefSeq" id="WP_022091164.1">
    <property type="nucleotide sequence ID" value="NZ_CABMGH010000036.1"/>
</dbReference>
<dbReference type="EMBL" id="JAKHEY010000004">
    <property type="protein sequence ID" value="MCZ9678355.1"/>
    <property type="molecule type" value="Genomic_DNA"/>
</dbReference>
<dbReference type="NCBIfam" id="TIGR00732">
    <property type="entry name" value="dprA"/>
    <property type="match status" value="1"/>
</dbReference>
<reference evidence="4 6" key="2">
    <citation type="submission" date="2022-01" db="EMBL/GenBank/DDBJ databases">
        <title>VMRC isolate genome collection.</title>
        <authorList>
            <person name="France M."/>
            <person name="Rutt L."/>
            <person name="Humphrys M."/>
            <person name="Ravel J."/>
        </authorList>
    </citation>
    <scope>NUCLEOTIDE SEQUENCE</scope>
    <source>
        <strain evidence="4">C0127B5</strain>
        <strain evidence="3 6">C0172B4</strain>
    </source>
</reference>
<reference evidence="5" key="1">
    <citation type="submission" date="2022-01" db="EMBL/GenBank/DDBJ databases">
        <title>STING isolate genome collection.</title>
        <authorList>
            <person name="France M."/>
            <person name="Rutt L."/>
            <person name="Humphrys M."/>
            <person name="Ravel J."/>
        </authorList>
    </citation>
    <scope>NUCLEOTIDE SEQUENCE</scope>
    <source>
        <strain evidence="5">C0081E5</strain>
    </source>
</reference>
<dbReference type="Pfam" id="PF02481">
    <property type="entry name" value="DNA_processg_A"/>
    <property type="match status" value="1"/>
</dbReference>
<sequence>MTIKEFLLRLKLERGIGYQKSLAILTKLTSLSAVNLADLETLPEQIKELAIKAYSNPKHPHTIDLLTKQCKIISFFDKEYPDKLRQIYRPPLLLFAKGDISLLKKPITTIVGARQAGSYTQQALDAWVPRLSQDYVIASGLAKGADRFAHETALKYHGKTIAVVGNGLNHFYPKENQLLQLEIIKHGLLISEYLPDTPPRPFRFPERNRILAGLSDNVIVTEAKSESGSLITANYALYENRNIFALPGSVFSPLSQGPNELIKAGACPLLNLETFYDNIH</sequence>
<evidence type="ECO:0000256" key="1">
    <source>
        <dbReference type="ARBA" id="ARBA00006525"/>
    </source>
</evidence>
<evidence type="ECO:0000313" key="3">
    <source>
        <dbReference type="EMBL" id="MCZ3621601.1"/>
    </source>
</evidence>
<dbReference type="PANTHER" id="PTHR43022">
    <property type="entry name" value="PROTEIN SMF"/>
    <property type="match status" value="1"/>
</dbReference>
<dbReference type="SUPFAM" id="SSF102405">
    <property type="entry name" value="MCP/YpsA-like"/>
    <property type="match status" value="1"/>
</dbReference>
<dbReference type="GeneID" id="97459549"/>
<accession>A0AAP3GVR4</accession>
<dbReference type="GO" id="GO:0009294">
    <property type="term" value="P:DNA-mediated transformation"/>
    <property type="evidence" value="ECO:0007669"/>
    <property type="project" value="InterPro"/>
</dbReference>
<dbReference type="Proteomes" id="UP001211420">
    <property type="component" value="Unassembled WGS sequence"/>
</dbReference>
<comment type="similarity">
    <text evidence="1">Belongs to the DprA/Smf family.</text>
</comment>
<gene>
    <name evidence="4" type="primary">dprA</name>
    <name evidence="4" type="ORF">L2422_02460</name>
    <name evidence="3" type="ORF">L2772_01790</name>
    <name evidence="5" type="ORF">L2Z99_04565</name>
</gene>
<protein>
    <submittedName>
        <fullName evidence="4">DNA-processing protein DprA</fullName>
    </submittedName>
</protein>
<dbReference type="InterPro" id="IPR003488">
    <property type="entry name" value="DprA"/>
</dbReference>
<evidence type="ECO:0000313" key="4">
    <source>
        <dbReference type="EMBL" id="MCZ3844390.1"/>
    </source>
</evidence>
<dbReference type="InterPro" id="IPR057666">
    <property type="entry name" value="DrpA_SLOG"/>
</dbReference>
<evidence type="ECO:0000313" key="5">
    <source>
        <dbReference type="EMBL" id="MCZ9678355.1"/>
    </source>
</evidence>